<reference evidence="3 4" key="1">
    <citation type="submission" date="2018-08" db="EMBL/GenBank/DDBJ databases">
        <title>Wenzhouxiangella salilacus sp. nov., a novel bacterium isolated from a saline lake in Xinjiang Province, China.</title>
        <authorList>
            <person name="Han S."/>
        </authorList>
    </citation>
    <scope>NUCLEOTIDE SEQUENCE [LARGE SCALE GENOMIC DNA]</scope>
    <source>
        <strain evidence="3 4">XDB06</strain>
    </source>
</reference>
<dbReference type="Pfam" id="PF04940">
    <property type="entry name" value="BLUF"/>
    <property type="match status" value="1"/>
</dbReference>
<keyword evidence="1" id="KW-0472">Membrane</keyword>
<dbReference type="Proteomes" id="UP000260351">
    <property type="component" value="Unassembled WGS sequence"/>
</dbReference>
<comment type="caution">
    <text evidence="3">The sequence shown here is derived from an EMBL/GenBank/DDBJ whole genome shotgun (WGS) entry which is preliminary data.</text>
</comment>
<protein>
    <submittedName>
        <fullName evidence="3">BLUF domain-containing protein</fullName>
    </submittedName>
</protein>
<dbReference type="GO" id="GO:0009882">
    <property type="term" value="F:blue light photoreceptor activity"/>
    <property type="evidence" value="ECO:0007669"/>
    <property type="project" value="InterPro"/>
</dbReference>
<keyword evidence="4" id="KW-1185">Reference proteome</keyword>
<dbReference type="PROSITE" id="PS50925">
    <property type="entry name" value="BLUF"/>
    <property type="match status" value="1"/>
</dbReference>
<feature type="transmembrane region" description="Helical" evidence="1">
    <location>
        <begin position="165"/>
        <end position="184"/>
    </location>
</feature>
<dbReference type="InterPro" id="IPR036046">
    <property type="entry name" value="Acylphosphatase-like_dom_sf"/>
</dbReference>
<evidence type="ECO:0000259" key="2">
    <source>
        <dbReference type="PROSITE" id="PS50925"/>
    </source>
</evidence>
<organism evidence="3 4">
    <name type="scientific">Wenzhouxiangella sediminis</name>
    <dbReference type="NCBI Taxonomy" id="1792836"/>
    <lineage>
        <taxon>Bacteria</taxon>
        <taxon>Pseudomonadati</taxon>
        <taxon>Pseudomonadota</taxon>
        <taxon>Gammaproteobacteria</taxon>
        <taxon>Chromatiales</taxon>
        <taxon>Wenzhouxiangellaceae</taxon>
        <taxon>Wenzhouxiangella</taxon>
    </lineage>
</organism>
<dbReference type="GO" id="GO:0071949">
    <property type="term" value="F:FAD binding"/>
    <property type="evidence" value="ECO:0007669"/>
    <property type="project" value="InterPro"/>
</dbReference>
<dbReference type="AlphaFoldDB" id="A0A3E1KAC7"/>
<keyword evidence="1" id="KW-0812">Transmembrane</keyword>
<dbReference type="EMBL" id="QUZK01000022">
    <property type="protein sequence ID" value="RFF31267.1"/>
    <property type="molecule type" value="Genomic_DNA"/>
</dbReference>
<dbReference type="Gene3D" id="3.30.70.100">
    <property type="match status" value="1"/>
</dbReference>
<name>A0A3E1KAC7_9GAMM</name>
<evidence type="ECO:0000313" key="3">
    <source>
        <dbReference type="EMBL" id="RFF31267.1"/>
    </source>
</evidence>
<sequence length="185" mass="21215">MSELIELVYASRSNVARSKGGTGVEPEIGRILTQSRRNNEPLEIGGVLCFGNDTFFQCLEGEREAVEKLYNKLHDDPRHRDVTLLRKRPIERRRFKLWAMKYLTLDRVLRDKLKQHGHDRFDPFRFDDETTDEVLEVLKASTEAPVPQGDRPQPKVPNDATPVKLYMIAAGSVLVTFALIAWLVI</sequence>
<feature type="domain" description="BLUF" evidence="2">
    <location>
        <begin position="4"/>
        <end position="101"/>
    </location>
</feature>
<accession>A0A3E1KAC7</accession>
<proteinExistence type="predicted"/>
<dbReference type="OrthoDB" id="557705at2"/>
<dbReference type="RefSeq" id="WP_116650115.1">
    <property type="nucleotide sequence ID" value="NZ_QUZK01000022.1"/>
</dbReference>
<dbReference type="InterPro" id="IPR007024">
    <property type="entry name" value="BLUF_domain"/>
</dbReference>
<evidence type="ECO:0000256" key="1">
    <source>
        <dbReference type="SAM" id="Phobius"/>
    </source>
</evidence>
<dbReference type="SMART" id="SM01034">
    <property type="entry name" value="BLUF"/>
    <property type="match status" value="1"/>
</dbReference>
<keyword evidence="1" id="KW-1133">Transmembrane helix</keyword>
<gene>
    <name evidence="3" type="ORF">DZC52_05485</name>
</gene>
<dbReference type="SUPFAM" id="SSF54975">
    <property type="entry name" value="Acylphosphatase/BLUF domain-like"/>
    <property type="match status" value="1"/>
</dbReference>
<evidence type="ECO:0000313" key="4">
    <source>
        <dbReference type="Proteomes" id="UP000260351"/>
    </source>
</evidence>